<feature type="compositionally biased region" description="Acidic residues" evidence="1">
    <location>
        <begin position="549"/>
        <end position="559"/>
    </location>
</feature>
<feature type="region of interest" description="Disordered" evidence="1">
    <location>
        <begin position="607"/>
        <end position="646"/>
    </location>
</feature>
<feature type="compositionally biased region" description="Low complexity" evidence="1">
    <location>
        <begin position="678"/>
        <end position="687"/>
    </location>
</feature>
<feature type="compositionally biased region" description="Acidic residues" evidence="1">
    <location>
        <begin position="790"/>
        <end position="801"/>
    </location>
</feature>
<feature type="region of interest" description="Disordered" evidence="1">
    <location>
        <begin position="512"/>
        <end position="560"/>
    </location>
</feature>
<organism evidence="2 3">
    <name type="scientific">Saccoglossus kowalevskii</name>
    <name type="common">Acorn worm</name>
    <dbReference type="NCBI Taxonomy" id="10224"/>
    <lineage>
        <taxon>Eukaryota</taxon>
        <taxon>Metazoa</taxon>
        <taxon>Hemichordata</taxon>
        <taxon>Enteropneusta</taxon>
        <taxon>Harrimaniidae</taxon>
        <taxon>Saccoglossus</taxon>
    </lineage>
</organism>
<feature type="region of interest" description="Disordered" evidence="1">
    <location>
        <begin position="788"/>
        <end position="812"/>
    </location>
</feature>
<feature type="compositionally biased region" description="Acidic residues" evidence="1">
    <location>
        <begin position="611"/>
        <end position="620"/>
    </location>
</feature>
<dbReference type="RefSeq" id="XP_006812776.1">
    <property type="nucleotide sequence ID" value="XM_006812713.1"/>
</dbReference>
<dbReference type="GeneID" id="102806465"/>
<feature type="compositionally biased region" description="Acidic residues" evidence="1">
    <location>
        <begin position="630"/>
        <end position="639"/>
    </location>
</feature>
<sequence length="846" mass="93426">MMEAGNPNDGECEPRRSSRKPKMRKEYQDFLNKSPRKAAKLNYTDDIHMYNSIEDDEEEMNDLSVTMDTGCNKTGGDDDCRTTVALVHGDPILTPNSSPKAEQLMTRKQFSPLGHSKNGCIAPLDDEITFLKSIRDPNAKLQKPTRPRHPIQTRSKAPNREVTSSRDVSGKLPIDANPGSLLDTSLEHTNNSADVPTRKRRGRCCSLQHAENRNIVSTSKGVMHTPTKETSNSKQNVTSKRRHSGLCQLQRIEAKQSSYTFLPLNSSILLRSSATTDNQSPSVSGFRSQLNTNLYAGLLEDFSSAIVSPSNDLECLTSQSPDGSFSAIPTSPNGTTLKRGKGCATVRKGQDAHTPGDSDRAVGMNSSSDQLSTISEQKAVNDSAQGRVIKKRGRPRKYKPADQLSTSTVPNVKKVRGRPKKIQKSETSEIRSVQGESAADSLVQCTNSEVSVNECFTDTKKILECSTDSRRNGDLKEMENELSIVNDVKKESANSTMKKASVDILEQDCSTAFNSNSNNSNGTEKKTSKSNEENTTGFTDDTVNQDASVDNEDEEEFSILDESRCSNKCLDDDEPVFSSTYAFSNKKRRSSGVYKPLYTSFLSSSYTTDNSLEEDKDDGDAGINGRENEDMNVDEDNDSGDVLSKNIVDNTDGAEAEEMAVNDSDVTKPKQQREQKVSAKSVESVSSNIDDAASEEIRSLPSYKRQKNQNTSGDGEKCESAGQSLEDEHSKHDECAFLHGNSFKVKSPEIFLSAETDVYDVQPTKNTVQKASENRARRCILLPPMKKEENDDSVEVNDESENSAFVDLNNKTQNKCPDNLCTSEEYFLQIDNMDEKVFSEHVKSPF</sequence>
<feature type="compositionally biased region" description="Polar residues" evidence="1">
    <location>
        <begin position="152"/>
        <end position="167"/>
    </location>
</feature>
<proteinExistence type="predicted"/>
<feature type="compositionally biased region" description="Polar residues" evidence="1">
    <location>
        <begin position="228"/>
        <end position="238"/>
    </location>
</feature>
<feature type="compositionally biased region" description="Basic and acidic residues" evidence="1">
    <location>
        <begin position="665"/>
        <end position="677"/>
    </location>
</feature>
<feature type="compositionally biased region" description="Polar residues" evidence="1">
    <location>
        <begin position="318"/>
        <end position="336"/>
    </location>
</feature>
<feature type="region of interest" description="Disordered" evidence="1">
    <location>
        <begin position="318"/>
        <end position="366"/>
    </location>
</feature>
<evidence type="ECO:0000313" key="2">
    <source>
        <dbReference type="Proteomes" id="UP000694865"/>
    </source>
</evidence>
<feature type="region of interest" description="Disordered" evidence="1">
    <location>
        <begin position="1"/>
        <end position="33"/>
    </location>
</feature>
<feature type="compositionally biased region" description="Polar residues" evidence="1">
    <location>
        <begin position="533"/>
        <end position="548"/>
    </location>
</feature>
<dbReference type="Proteomes" id="UP000694865">
    <property type="component" value="Unplaced"/>
</dbReference>
<dbReference type="InterPro" id="IPR017956">
    <property type="entry name" value="AT_hook_DNA-bd_motif"/>
</dbReference>
<dbReference type="SMART" id="SM00384">
    <property type="entry name" value="AT_hook"/>
    <property type="match status" value="2"/>
</dbReference>
<feature type="compositionally biased region" description="Basic and acidic residues" evidence="1">
    <location>
        <begin position="348"/>
        <end position="360"/>
    </location>
</feature>
<feature type="compositionally biased region" description="Low complexity" evidence="1">
    <location>
        <begin position="512"/>
        <end position="522"/>
    </location>
</feature>
<keyword evidence="2" id="KW-1185">Reference proteome</keyword>
<feature type="compositionally biased region" description="Basic and acidic residues" evidence="1">
    <location>
        <begin position="523"/>
        <end position="532"/>
    </location>
</feature>
<name>A0ABM0LYD5_SACKO</name>
<evidence type="ECO:0000313" key="3">
    <source>
        <dbReference type="RefSeq" id="XP_006812776.1"/>
    </source>
</evidence>
<reference evidence="3" key="1">
    <citation type="submission" date="2025-08" db="UniProtKB">
        <authorList>
            <consortium name="RefSeq"/>
        </authorList>
    </citation>
    <scope>IDENTIFICATION</scope>
    <source>
        <tissue evidence="3">Testes</tissue>
    </source>
</reference>
<evidence type="ECO:0000256" key="1">
    <source>
        <dbReference type="SAM" id="MobiDB-lite"/>
    </source>
</evidence>
<feature type="region of interest" description="Disordered" evidence="1">
    <location>
        <begin position="658"/>
        <end position="727"/>
    </location>
</feature>
<accession>A0ABM0LYD5</accession>
<gene>
    <name evidence="3" type="primary">LOC102806465</name>
</gene>
<feature type="region of interest" description="Disordered" evidence="1">
    <location>
        <begin position="135"/>
        <end position="201"/>
    </location>
</feature>
<feature type="region of interest" description="Disordered" evidence="1">
    <location>
        <begin position="219"/>
        <end position="243"/>
    </location>
</feature>
<protein>
    <submittedName>
        <fullName evidence="3">Dentin sialophosphoprotein-like</fullName>
    </submittedName>
</protein>